<proteinExistence type="predicted"/>
<dbReference type="Pfam" id="PF10935">
    <property type="entry name" value="DUF2637"/>
    <property type="match status" value="1"/>
</dbReference>
<evidence type="ECO:0000313" key="2">
    <source>
        <dbReference type="EMBL" id="TCO61879.1"/>
    </source>
</evidence>
<keyword evidence="1" id="KW-1133">Transmembrane helix</keyword>
<keyword evidence="1" id="KW-0812">Transmembrane</keyword>
<comment type="caution">
    <text evidence="2">The sequence shown here is derived from an EMBL/GenBank/DDBJ whole genome shotgun (WGS) entry which is preliminary data.</text>
</comment>
<evidence type="ECO:0000313" key="3">
    <source>
        <dbReference type="Proteomes" id="UP000295680"/>
    </source>
</evidence>
<sequence>MSMVAAAATTAGGISAMMSSSDEFSAGERVRRLSSGQLAAVAAAVVLGVVVAGYGLAGSYVTVSELAARQGVPLADWVPAGIDGGLIAVVVLAWIGAPVGWLRQLVRVLSVGTIAANAAGGWPDWIAVGLHSAAPLMLLAIVEAGRTVLLRRIGQANNTLRDAIPLVRWALAPWRTWLLWRRMVLWQLTSYRQAVDTELELRRVIALLRRRYGRRWRRLAPADVVWLLRAGVHASDACARVLAAVQAEGAVAEMPSAPLTPAPGAHSESTTEQSTVHVVAESSRQVEREAVPQLPVGRADRGRFSEAVRLNREHWVRTGRPISAETLRKRLRLGAARSREWCRVIRAEDRVAVCGAGALGRSDLAALAPDLRG</sequence>
<keyword evidence="1" id="KW-0472">Membrane</keyword>
<keyword evidence="3" id="KW-1185">Reference proteome</keyword>
<accession>A0A4R2JXH3</accession>
<gene>
    <name evidence="2" type="ORF">EV192_10216</name>
</gene>
<dbReference type="AlphaFoldDB" id="A0A4R2JXH3"/>
<organism evidence="2 3">
    <name type="scientific">Actinocrispum wychmicini</name>
    <dbReference type="NCBI Taxonomy" id="1213861"/>
    <lineage>
        <taxon>Bacteria</taxon>
        <taxon>Bacillati</taxon>
        <taxon>Actinomycetota</taxon>
        <taxon>Actinomycetes</taxon>
        <taxon>Pseudonocardiales</taxon>
        <taxon>Pseudonocardiaceae</taxon>
        <taxon>Actinocrispum</taxon>
    </lineage>
</organism>
<reference evidence="2 3" key="1">
    <citation type="submission" date="2019-03" db="EMBL/GenBank/DDBJ databases">
        <title>Genomic Encyclopedia of Type Strains, Phase IV (KMG-IV): sequencing the most valuable type-strain genomes for metagenomic binning, comparative biology and taxonomic classification.</title>
        <authorList>
            <person name="Goeker M."/>
        </authorList>
    </citation>
    <scope>NUCLEOTIDE SEQUENCE [LARGE SCALE GENOMIC DNA]</scope>
    <source>
        <strain evidence="2 3">DSM 45934</strain>
    </source>
</reference>
<dbReference type="InterPro" id="IPR021235">
    <property type="entry name" value="DUF2637"/>
</dbReference>
<evidence type="ECO:0000256" key="1">
    <source>
        <dbReference type="SAM" id="Phobius"/>
    </source>
</evidence>
<dbReference type="EMBL" id="SLWS01000002">
    <property type="protein sequence ID" value="TCO61879.1"/>
    <property type="molecule type" value="Genomic_DNA"/>
</dbReference>
<dbReference type="Proteomes" id="UP000295680">
    <property type="component" value="Unassembled WGS sequence"/>
</dbReference>
<name>A0A4R2JXH3_9PSEU</name>
<protein>
    <submittedName>
        <fullName evidence="2">Uncharacterized protein DUF2637</fullName>
    </submittedName>
</protein>
<feature type="transmembrane region" description="Helical" evidence="1">
    <location>
        <begin position="77"/>
        <end position="102"/>
    </location>
</feature>
<feature type="transmembrane region" description="Helical" evidence="1">
    <location>
        <begin position="37"/>
        <end position="57"/>
    </location>
</feature>